<evidence type="ECO:0000313" key="1">
    <source>
        <dbReference type="EMBL" id="KAK7828506.1"/>
    </source>
</evidence>
<protein>
    <submittedName>
        <fullName evidence="1">Uncharacterized protein</fullName>
    </submittedName>
</protein>
<keyword evidence="2" id="KW-1185">Reference proteome</keyword>
<sequence>MVLEFSVPKRQRIKEMKQATNVKAAQAKARSLAQSATISRAPASTLDLTANHHKSQQLQDFCQRARKAEAI</sequence>
<comment type="caution">
    <text evidence="1">The sequence shown here is derived from an EMBL/GenBank/DDBJ whole genome shotgun (WGS) entry which is preliminary data.</text>
</comment>
<reference evidence="1 2" key="1">
    <citation type="journal article" date="2023" name="bioRxiv">
        <title>Conserved and derived expression patterns and positive selection on dental genes reveal complex evolutionary context of ever-growing rodent molars.</title>
        <authorList>
            <person name="Calamari Z.T."/>
            <person name="Song A."/>
            <person name="Cohen E."/>
            <person name="Akter M."/>
            <person name="Roy R.D."/>
            <person name="Hallikas O."/>
            <person name="Christensen M.M."/>
            <person name="Li P."/>
            <person name="Marangoni P."/>
            <person name="Jernvall J."/>
            <person name="Klein O.D."/>
        </authorList>
    </citation>
    <scope>NUCLEOTIDE SEQUENCE [LARGE SCALE GENOMIC DNA]</scope>
    <source>
        <strain evidence="1">V071</strain>
    </source>
</reference>
<proteinExistence type="predicted"/>
<accession>A0AAW0JQS9</accession>
<name>A0AAW0JQS9_MYOGA</name>
<gene>
    <name evidence="1" type="ORF">U0070_009015</name>
</gene>
<dbReference type="Proteomes" id="UP001488838">
    <property type="component" value="Unassembled WGS sequence"/>
</dbReference>
<dbReference type="AlphaFoldDB" id="A0AAW0JQS9"/>
<evidence type="ECO:0000313" key="2">
    <source>
        <dbReference type="Proteomes" id="UP001488838"/>
    </source>
</evidence>
<dbReference type="EMBL" id="JBBHLL010000026">
    <property type="protein sequence ID" value="KAK7828506.1"/>
    <property type="molecule type" value="Genomic_DNA"/>
</dbReference>
<organism evidence="1 2">
    <name type="scientific">Myodes glareolus</name>
    <name type="common">Bank vole</name>
    <name type="synonym">Clethrionomys glareolus</name>
    <dbReference type="NCBI Taxonomy" id="447135"/>
    <lineage>
        <taxon>Eukaryota</taxon>
        <taxon>Metazoa</taxon>
        <taxon>Chordata</taxon>
        <taxon>Craniata</taxon>
        <taxon>Vertebrata</taxon>
        <taxon>Euteleostomi</taxon>
        <taxon>Mammalia</taxon>
        <taxon>Eutheria</taxon>
        <taxon>Euarchontoglires</taxon>
        <taxon>Glires</taxon>
        <taxon>Rodentia</taxon>
        <taxon>Myomorpha</taxon>
        <taxon>Muroidea</taxon>
        <taxon>Cricetidae</taxon>
        <taxon>Arvicolinae</taxon>
        <taxon>Myodes</taxon>
    </lineage>
</organism>